<organism evidence="2 3">
    <name type="scientific">Sesamum indicum</name>
    <name type="common">Oriental sesame</name>
    <name type="synonym">Sesamum orientale</name>
    <dbReference type="NCBI Taxonomy" id="4182"/>
    <lineage>
        <taxon>Eukaryota</taxon>
        <taxon>Viridiplantae</taxon>
        <taxon>Streptophyta</taxon>
        <taxon>Embryophyta</taxon>
        <taxon>Tracheophyta</taxon>
        <taxon>Spermatophyta</taxon>
        <taxon>Magnoliopsida</taxon>
        <taxon>eudicotyledons</taxon>
        <taxon>Gunneridae</taxon>
        <taxon>Pentapetalae</taxon>
        <taxon>asterids</taxon>
        <taxon>lamiids</taxon>
        <taxon>Lamiales</taxon>
        <taxon>Pedaliaceae</taxon>
        <taxon>Sesamum</taxon>
    </lineage>
</organism>
<evidence type="ECO:0000313" key="2">
    <source>
        <dbReference type="Proteomes" id="UP000504604"/>
    </source>
</evidence>
<gene>
    <name evidence="3" type="primary">LOC110012401</name>
</gene>
<keyword evidence="2" id="KW-1185">Reference proteome</keyword>
<evidence type="ECO:0000313" key="3">
    <source>
        <dbReference type="RefSeq" id="XP_020551457.1"/>
    </source>
</evidence>
<accession>A0A8M8UYJ2</accession>
<name>A0A8M8UYJ2_SESIN</name>
<protein>
    <submittedName>
        <fullName evidence="3">Uncharacterized protein LOC110012401</fullName>
    </submittedName>
</protein>
<dbReference type="KEGG" id="sind:110012401"/>
<dbReference type="Pfam" id="PF07727">
    <property type="entry name" value="RVT_2"/>
    <property type="match status" value="2"/>
</dbReference>
<dbReference type="InterPro" id="IPR013103">
    <property type="entry name" value="RVT_2"/>
</dbReference>
<evidence type="ECO:0000259" key="1">
    <source>
        <dbReference type="Pfam" id="PF07727"/>
    </source>
</evidence>
<dbReference type="RefSeq" id="XP_020551457.1">
    <property type="nucleotide sequence ID" value="XM_020695798.1"/>
</dbReference>
<dbReference type="Proteomes" id="UP000504604">
    <property type="component" value="Linkage group LG8"/>
</dbReference>
<dbReference type="OrthoDB" id="411615at2759"/>
<sequence length="221" mass="24681">MRSKLPSLAWGHTILLDGSIDRYNSRLIAKGYNHIEGIDYFDSLSPVAKVVTVCIFIAIAAAYSWPLLQLDVNNTFLQGHFDVEVYIFPPEGYSKAADGLSLVVYVDNVLLTGNSMEAIDAVKLYLDNLFTIKDLGFAKYFLELKLARFSHGTYVSQCKYLLNIVRDCHLTDAKLAATPLPTSIKLDVVSGSLFAAPAHFKRLVGRFLYLAFSRPEIFFVV</sequence>
<feature type="domain" description="Reverse transcriptase Ty1/copia-type" evidence="1">
    <location>
        <begin position="101"/>
        <end position="180"/>
    </location>
</feature>
<dbReference type="GeneID" id="110012401"/>
<dbReference type="AlphaFoldDB" id="A0A8M8UYJ2"/>
<feature type="domain" description="Reverse transcriptase Ty1/copia-type" evidence="1">
    <location>
        <begin position="10"/>
        <end position="95"/>
    </location>
</feature>
<reference evidence="3" key="1">
    <citation type="submission" date="2025-08" db="UniProtKB">
        <authorList>
            <consortium name="RefSeq"/>
        </authorList>
    </citation>
    <scope>IDENTIFICATION</scope>
</reference>
<proteinExistence type="predicted"/>